<dbReference type="RefSeq" id="XP_058345300.1">
    <property type="nucleotide sequence ID" value="XM_058483911.1"/>
</dbReference>
<gene>
    <name evidence="2" type="ORF">O0I10_003844</name>
</gene>
<dbReference type="Proteomes" id="UP001234581">
    <property type="component" value="Unassembled WGS sequence"/>
</dbReference>
<dbReference type="InterPro" id="IPR007145">
    <property type="entry name" value="MAP65_Ase1_PRC1"/>
</dbReference>
<dbReference type="GeneID" id="83211257"/>
<feature type="compositionally biased region" description="Low complexity" evidence="1">
    <location>
        <begin position="547"/>
        <end position="564"/>
    </location>
</feature>
<feature type="region of interest" description="Disordered" evidence="1">
    <location>
        <begin position="497"/>
        <end position="595"/>
    </location>
</feature>
<dbReference type="Gene3D" id="1.20.58.1520">
    <property type="match status" value="1"/>
</dbReference>
<proteinExistence type="predicted"/>
<sequence length="595" mass="68828">MECLDAKIHKLYNLWTTMGMPMDTVSITDRLQYVLAELDRLLAYEDLRRQLLCADIEDRMANIEASCSILGVALENALTSELCKDVALFDNQHHLPLHSDIGPTFAKQEALMALDSKLTSEIHERRIHVKKWLRQINKLTAEMDEPNPFSPYETYENELSWATVQSISCALRDLLEKQSTRQQAFEPSARMIHFCWTILDVAPNRDDPMDMALVRLFTKVPLEVDRENLTLVDSADNDTTLSYYNNVFRKDKDGINLRSAANVAILEAKAKELQAIYDTRLALYNKYVKSIRTIWEELNVPDHQRCTIVPSLSSKNLERLHREFDRLKTIIRDRAEDYIDKFREKLEDLWDKALLTQRERADFISRLHEKADTMDQVHLLVDEHMKYLQRVQPKAILVAKIMKQRNDLIQEMINFEKNASDPKRLFQASFQLLQEERWRNSCFPNLLQLDDALFKAVREFEYVSGKPFIYGQRRYLDTLRDEIADRAANQTFFGFLKSSEKNGKNGDRRVKPYMARTASSTTTMKRLMKGNPPSPSSSSKTRRSKSKNTISSSSPASSSHTTTNKTTLQQENHHDDNDTPPKMPPTPPAELLAFS</sequence>
<evidence type="ECO:0000256" key="1">
    <source>
        <dbReference type="SAM" id="MobiDB-lite"/>
    </source>
</evidence>
<dbReference type="GO" id="GO:0008017">
    <property type="term" value="F:microtubule binding"/>
    <property type="evidence" value="ECO:0007669"/>
    <property type="project" value="InterPro"/>
</dbReference>
<comment type="caution">
    <text evidence="2">The sequence shown here is derived from an EMBL/GenBank/DDBJ whole genome shotgun (WGS) entry which is preliminary data.</text>
</comment>
<dbReference type="PANTHER" id="PTHR19321:SF41">
    <property type="entry name" value="FASCETTO-RELATED"/>
    <property type="match status" value="1"/>
</dbReference>
<evidence type="ECO:0000313" key="3">
    <source>
        <dbReference type="Proteomes" id="UP001234581"/>
    </source>
</evidence>
<dbReference type="GO" id="GO:0051256">
    <property type="term" value="P:mitotic spindle midzone assembly"/>
    <property type="evidence" value="ECO:0007669"/>
    <property type="project" value="TreeGrafter"/>
</dbReference>
<accession>A0AAD7V796</accession>
<evidence type="ECO:0008006" key="4">
    <source>
        <dbReference type="Google" id="ProtNLM"/>
    </source>
</evidence>
<evidence type="ECO:0000313" key="2">
    <source>
        <dbReference type="EMBL" id="KAJ8660387.1"/>
    </source>
</evidence>
<dbReference type="GO" id="GO:0005737">
    <property type="term" value="C:cytoplasm"/>
    <property type="evidence" value="ECO:0007669"/>
    <property type="project" value="TreeGrafter"/>
</dbReference>
<dbReference type="AlphaFoldDB" id="A0AAD7V796"/>
<dbReference type="EMBL" id="JARTCD010000013">
    <property type="protein sequence ID" value="KAJ8660387.1"/>
    <property type="molecule type" value="Genomic_DNA"/>
</dbReference>
<organism evidence="2 3">
    <name type="scientific">Lichtheimia ornata</name>
    <dbReference type="NCBI Taxonomy" id="688661"/>
    <lineage>
        <taxon>Eukaryota</taxon>
        <taxon>Fungi</taxon>
        <taxon>Fungi incertae sedis</taxon>
        <taxon>Mucoromycota</taxon>
        <taxon>Mucoromycotina</taxon>
        <taxon>Mucoromycetes</taxon>
        <taxon>Mucorales</taxon>
        <taxon>Lichtheimiaceae</taxon>
        <taxon>Lichtheimia</taxon>
    </lineage>
</organism>
<feature type="compositionally biased region" description="Basic and acidic residues" evidence="1">
    <location>
        <begin position="498"/>
        <end position="510"/>
    </location>
</feature>
<dbReference type="GO" id="GO:1990023">
    <property type="term" value="C:mitotic spindle midzone"/>
    <property type="evidence" value="ECO:0007669"/>
    <property type="project" value="TreeGrafter"/>
</dbReference>
<dbReference type="Pfam" id="PF03999">
    <property type="entry name" value="MAP65_ASE1"/>
    <property type="match status" value="1"/>
</dbReference>
<name>A0AAD7V796_9FUNG</name>
<protein>
    <recommendedName>
        <fullName evidence="4">Microtubule associated protein</fullName>
    </recommendedName>
</protein>
<keyword evidence="3" id="KW-1185">Reference proteome</keyword>
<dbReference type="PANTHER" id="PTHR19321">
    <property type="entry name" value="PROTEIN REGULATOR OF CYTOKINESIS 1 PRC1-RELATED"/>
    <property type="match status" value="1"/>
</dbReference>
<reference evidence="2 3" key="1">
    <citation type="submission" date="2023-03" db="EMBL/GenBank/DDBJ databases">
        <title>Genome sequence of Lichtheimia ornata CBS 291.66.</title>
        <authorList>
            <person name="Mohabir J.T."/>
            <person name="Shea T.P."/>
            <person name="Kurbessoian T."/>
            <person name="Berby B."/>
            <person name="Fontaine J."/>
            <person name="Livny J."/>
            <person name="Gnirke A."/>
            <person name="Stajich J.E."/>
            <person name="Cuomo C.A."/>
        </authorList>
    </citation>
    <scope>NUCLEOTIDE SEQUENCE [LARGE SCALE GENOMIC DNA]</scope>
    <source>
        <strain evidence="2">CBS 291.66</strain>
    </source>
</reference>